<feature type="transmembrane region" description="Helical" evidence="1">
    <location>
        <begin position="125"/>
        <end position="145"/>
    </location>
</feature>
<feature type="transmembrane region" description="Helical" evidence="1">
    <location>
        <begin position="35"/>
        <end position="52"/>
    </location>
</feature>
<evidence type="ECO:0000313" key="3">
    <source>
        <dbReference type="EMBL" id="VDN56445.1"/>
    </source>
</evidence>
<evidence type="ECO:0000313" key="6">
    <source>
        <dbReference type="WBParaSite" id="DME_0000205801-mRNA-1"/>
    </source>
</evidence>
<organism evidence="4 6">
    <name type="scientific">Dracunculus medinensis</name>
    <name type="common">Guinea worm</name>
    <dbReference type="NCBI Taxonomy" id="318479"/>
    <lineage>
        <taxon>Eukaryota</taxon>
        <taxon>Metazoa</taxon>
        <taxon>Ecdysozoa</taxon>
        <taxon>Nematoda</taxon>
        <taxon>Chromadorea</taxon>
        <taxon>Rhabditida</taxon>
        <taxon>Spirurina</taxon>
        <taxon>Dracunculoidea</taxon>
        <taxon>Dracunculidae</taxon>
        <taxon>Dracunculus</taxon>
    </lineage>
</organism>
<feature type="domain" description="GPR180/TMEM145 transmembrane" evidence="2">
    <location>
        <begin position="3"/>
        <end position="62"/>
    </location>
</feature>
<dbReference type="EMBL" id="UYYG01001155">
    <property type="protein sequence ID" value="VDN56445.1"/>
    <property type="molecule type" value="Genomic_DNA"/>
</dbReference>
<feature type="transmembrane region" description="Helical" evidence="1">
    <location>
        <begin position="94"/>
        <end position="119"/>
    </location>
</feature>
<keyword evidence="1" id="KW-1133">Transmembrane helix</keyword>
<keyword evidence="5" id="KW-1185">Reference proteome</keyword>
<keyword evidence="1" id="KW-0812">Transmembrane</keyword>
<dbReference type="Pfam" id="PF10192">
    <property type="entry name" value="GPR180-TMEM145_TM"/>
    <property type="match status" value="2"/>
</dbReference>
<name>A0A0N4U5D9_DRAME</name>
<feature type="domain" description="GPR180/TMEM145 transmembrane" evidence="2">
    <location>
        <begin position="81"/>
        <end position="165"/>
    </location>
</feature>
<evidence type="ECO:0000313" key="5">
    <source>
        <dbReference type="Proteomes" id="UP000274756"/>
    </source>
</evidence>
<dbReference type="STRING" id="318479.A0A0N4U5D9"/>
<keyword evidence="1" id="KW-0472">Membrane</keyword>
<dbReference type="PANTHER" id="PTHR23252:SF24">
    <property type="entry name" value="TRANSMEMBRANE PROTEIN 145"/>
    <property type="match status" value="1"/>
</dbReference>
<dbReference type="Proteomes" id="UP000274756">
    <property type="component" value="Unassembled WGS sequence"/>
</dbReference>
<dbReference type="AlphaFoldDB" id="A0A0N4U5D9"/>
<reference evidence="6" key="1">
    <citation type="submission" date="2017-02" db="UniProtKB">
        <authorList>
            <consortium name="WormBaseParasite"/>
        </authorList>
    </citation>
    <scope>IDENTIFICATION</scope>
</reference>
<dbReference type="GO" id="GO:0007186">
    <property type="term" value="P:G protein-coupled receptor signaling pathway"/>
    <property type="evidence" value="ECO:0007669"/>
    <property type="project" value="InterPro"/>
</dbReference>
<dbReference type="Proteomes" id="UP000038040">
    <property type="component" value="Unplaced"/>
</dbReference>
<sequence length="236" mass="27288">MKATSIISFLILLLLIAKGYTITRARLSRETFRKLITLILLYIIAYLATFTLQLRCVKDQKTCCKFFRFQNVPKLLFGEGTYDAAKTISSSESLLNYMFVGLRLIAWLWYCTSVCITVSKYPLKRMFWMNPVSVFIAKFLLDNWVRTEMVNAVDNCVMAYGFIVLLVLMCPSSVNTNFPYHVRTTQITDTNTEIRNANFPHHAYEVRYFSNPKPISSNRKYIGNDDNTDDHVVSCN</sequence>
<dbReference type="GO" id="GO:0019236">
    <property type="term" value="P:response to pheromone"/>
    <property type="evidence" value="ECO:0007669"/>
    <property type="project" value="InterPro"/>
</dbReference>
<evidence type="ECO:0000256" key="1">
    <source>
        <dbReference type="SAM" id="Phobius"/>
    </source>
</evidence>
<feature type="transmembrane region" description="Helical" evidence="1">
    <location>
        <begin position="157"/>
        <end position="174"/>
    </location>
</feature>
<dbReference type="InterPro" id="IPR047831">
    <property type="entry name" value="GPR180/TMEM145"/>
</dbReference>
<accession>A0A0N4U5D9</accession>
<protein>
    <submittedName>
        <fullName evidence="6">Transmembrane protein</fullName>
    </submittedName>
</protein>
<dbReference type="WBParaSite" id="DME_0000205801-mRNA-1">
    <property type="protein sequence ID" value="DME_0000205801-mRNA-1"/>
    <property type="gene ID" value="DME_0000205801"/>
</dbReference>
<reference evidence="3 5" key="2">
    <citation type="submission" date="2018-11" db="EMBL/GenBank/DDBJ databases">
        <authorList>
            <consortium name="Pathogen Informatics"/>
        </authorList>
    </citation>
    <scope>NUCLEOTIDE SEQUENCE [LARGE SCALE GENOMIC DNA]</scope>
</reference>
<gene>
    <name evidence="3" type="ORF">DME_LOCUS6418</name>
</gene>
<dbReference type="InterPro" id="IPR019336">
    <property type="entry name" value="GPR180/TMEM145_TM"/>
</dbReference>
<dbReference type="OrthoDB" id="5872267at2759"/>
<evidence type="ECO:0000313" key="4">
    <source>
        <dbReference type="Proteomes" id="UP000038040"/>
    </source>
</evidence>
<proteinExistence type="predicted"/>
<evidence type="ECO:0000259" key="2">
    <source>
        <dbReference type="Pfam" id="PF10192"/>
    </source>
</evidence>
<dbReference type="PANTHER" id="PTHR23252">
    <property type="entry name" value="INTIMAL THICKNESS RECEPTOR-RELATED"/>
    <property type="match status" value="1"/>
</dbReference>